<feature type="region of interest" description="Disordered" evidence="1">
    <location>
        <begin position="106"/>
        <end position="130"/>
    </location>
</feature>
<accession>A0AAD9HX15</accession>
<evidence type="ECO:0000313" key="2">
    <source>
        <dbReference type="EMBL" id="KAK2066534.1"/>
    </source>
</evidence>
<sequence length="500" mass="55237">MAETSGAIDDIKNLKPPVLDHVTYLVLLEERLCLEILPALNEVLSNDEQLTQQIGWDLVHNLSSLPGSEACLETIARIGNPREIILKTLQSLDWIAVQCHVQAAAQGEEQEDSDDLPPQSNEGLAAPTVSPTVSHTQKFLALLSMLAILHRRIRTKHPSRFLVQTLQTVLRAYRADQQMTASVINLVRNLSGRRRPPLPTRKSSVHVANPDQDGDASRNVPDPEADAGEAAGVDPAEAKLQEQLLLCFVTCVLEQYVNKNKMAWAVRLLEHYEPEKIPPGKKTTLEAFREDQELLTRDAIVGTLAALAQDLGLNPSSSELFALAGHVFHADPVEGDKIQIAEDLFDECDFPHLKAQAVTWIREEFLLAHAGIPAPGAALGVFACPAALEELQHSLFPSIGFLRNQEEHEVASYVERELPFLLQVANFGLFLWSTKKWAHVIPDNMAATVQSRWLEPLRIAVERLAKAGQDLSVQAEVLLDRLRRLAEAEAFGGRGEAEHA</sequence>
<gene>
    <name evidence="2" type="ORF">P8C59_000341</name>
</gene>
<dbReference type="AlphaFoldDB" id="A0AAD9HX15"/>
<dbReference type="GO" id="GO:0005737">
    <property type="term" value="C:cytoplasm"/>
    <property type="evidence" value="ECO:0007669"/>
    <property type="project" value="TreeGrafter"/>
</dbReference>
<name>A0AAD9HX15_9PEZI</name>
<evidence type="ECO:0000256" key="1">
    <source>
        <dbReference type="SAM" id="MobiDB-lite"/>
    </source>
</evidence>
<dbReference type="PANTHER" id="PTHR28020">
    <property type="entry name" value="YAP1-BINDING PROTEIN 1-RELATED"/>
    <property type="match status" value="1"/>
</dbReference>
<reference evidence="2" key="1">
    <citation type="journal article" date="2023" name="Mol. Plant Microbe Interact.">
        <title>Elucidating the Obligate Nature and Biological Capacity of an Invasive Fungal Corn Pathogen.</title>
        <authorList>
            <person name="MacCready J.S."/>
            <person name="Roggenkamp E.M."/>
            <person name="Gdanetz K."/>
            <person name="Chilvers M.I."/>
        </authorList>
    </citation>
    <scope>NUCLEOTIDE SEQUENCE</scope>
    <source>
        <strain evidence="2">PM02</strain>
    </source>
</reference>
<evidence type="ECO:0000313" key="3">
    <source>
        <dbReference type="Proteomes" id="UP001217918"/>
    </source>
</evidence>
<protein>
    <submittedName>
        <fullName evidence="2">Uncharacterized protein</fullName>
    </submittedName>
</protein>
<dbReference type="InterPro" id="IPR040347">
    <property type="entry name" value="YBP1/2"/>
</dbReference>
<dbReference type="EMBL" id="JAQQPM010000001">
    <property type="protein sequence ID" value="KAK2066534.1"/>
    <property type="molecule type" value="Genomic_DNA"/>
</dbReference>
<dbReference type="Pfam" id="PF08568">
    <property type="entry name" value="Kinetochor_Ybp2"/>
    <property type="match status" value="2"/>
</dbReference>
<dbReference type="PANTHER" id="PTHR28020:SF1">
    <property type="entry name" value="YAP1-BINDING PROTEIN 1-RELATED"/>
    <property type="match status" value="1"/>
</dbReference>
<dbReference type="GO" id="GO:0034599">
    <property type="term" value="P:cellular response to oxidative stress"/>
    <property type="evidence" value="ECO:0007669"/>
    <property type="project" value="InterPro"/>
</dbReference>
<dbReference type="Proteomes" id="UP001217918">
    <property type="component" value="Unassembled WGS sequence"/>
</dbReference>
<comment type="caution">
    <text evidence="2">The sequence shown here is derived from an EMBL/GenBank/DDBJ whole genome shotgun (WGS) entry which is preliminary data.</text>
</comment>
<keyword evidence="3" id="KW-1185">Reference proteome</keyword>
<dbReference type="InterPro" id="IPR013877">
    <property type="entry name" value="YAP-bd/ALF4/Glomulin"/>
</dbReference>
<proteinExistence type="predicted"/>
<organism evidence="2 3">
    <name type="scientific">Phyllachora maydis</name>
    <dbReference type="NCBI Taxonomy" id="1825666"/>
    <lineage>
        <taxon>Eukaryota</taxon>
        <taxon>Fungi</taxon>
        <taxon>Dikarya</taxon>
        <taxon>Ascomycota</taxon>
        <taxon>Pezizomycotina</taxon>
        <taxon>Sordariomycetes</taxon>
        <taxon>Sordariomycetidae</taxon>
        <taxon>Phyllachorales</taxon>
        <taxon>Phyllachoraceae</taxon>
        <taxon>Phyllachora</taxon>
    </lineage>
</organism>
<feature type="region of interest" description="Disordered" evidence="1">
    <location>
        <begin position="192"/>
        <end position="232"/>
    </location>
</feature>